<evidence type="ECO:0000256" key="1">
    <source>
        <dbReference type="SAM" id="Phobius"/>
    </source>
</evidence>
<proteinExistence type="predicted"/>
<name>A0A645IEW0_9ZZZZ</name>
<accession>A0A645IEW0</accession>
<sequence length="176" mass="19167">MKKIIALSVCVIFCSTLIYAQELNPEQAAEFNRLKLSVDERSSFVGSLSYRTGSMSASQIKSWIGYQGFTRISETEFYSIAGYQKEALEATKFAKTTSTMVWGGFGVAMVGLGIMLLTMNDFSSLGLYGGGVLVIGGSIPMLIGAYRTNWSTVGNAMSVAEEYNIRLKKKIESSAK</sequence>
<organism evidence="2">
    <name type="scientific">bioreactor metagenome</name>
    <dbReference type="NCBI Taxonomy" id="1076179"/>
    <lineage>
        <taxon>unclassified sequences</taxon>
        <taxon>metagenomes</taxon>
        <taxon>ecological metagenomes</taxon>
    </lineage>
</organism>
<keyword evidence="1" id="KW-1133">Transmembrane helix</keyword>
<dbReference type="EMBL" id="VSSQ01113455">
    <property type="protein sequence ID" value="MPN49838.1"/>
    <property type="molecule type" value="Genomic_DNA"/>
</dbReference>
<comment type="caution">
    <text evidence="2">The sequence shown here is derived from an EMBL/GenBank/DDBJ whole genome shotgun (WGS) entry which is preliminary data.</text>
</comment>
<dbReference type="AlphaFoldDB" id="A0A645IEW0"/>
<keyword evidence="1" id="KW-0812">Transmembrane</keyword>
<evidence type="ECO:0000313" key="2">
    <source>
        <dbReference type="EMBL" id="MPN49838.1"/>
    </source>
</evidence>
<feature type="transmembrane region" description="Helical" evidence="1">
    <location>
        <begin position="100"/>
        <end position="118"/>
    </location>
</feature>
<keyword evidence="1" id="KW-0472">Membrane</keyword>
<reference evidence="2" key="1">
    <citation type="submission" date="2019-08" db="EMBL/GenBank/DDBJ databases">
        <authorList>
            <person name="Kucharzyk K."/>
            <person name="Murdoch R.W."/>
            <person name="Higgins S."/>
            <person name="Loffler F."/>
        </authorList>
    </citation>
    <scope>NUCLEOTIDE SEQUENCE</scope>
</reference>
<gene>
    <name evidence="2" type="ORF">SDC9_197461</name>
</gene>
<feature type="transmembrane region" description="Helical" evidence="1">
    <location>
        <begin position="125"/>
        <end position="146"/>
    </location>
</feature>
<protein>
    <submittedName>
        <fullName evidence="2">Uncharacterized protein</fullName>
    </submittedName>
</protein>